<dbReference type="AlphaFoldDB" id="A0A3N1P5Q9"/>
<sequence length="303" mass="34162">MSLDQAIVGEIAAELGINPAFVEKDWYSVQALKLISQHHSEDITTIFSGGTSLSKGHRLIQRFSEDLDFRCRYNAANSGNKSKLIRRTYRESIIDQLSNASSLALSEDAVTRAGNYFKFPLTYPQAYEEHSALRPNLEVEFSFTQPQLEPQTKPIQSLMAQFTGGEPEAYILCLSPIEIAADKLSALTWRVLKRDRMSSKDDPTIIRHLHDLCALIPAINANFSVFEEAARASFEVDQKSTSRQTSEGFHGSVARALDTLMRDGTYKAEYRQFVDAMSYANDEDNIDFDRALKGFKNLTEQLR</sequence>
<name>A0A3N1P5Q9_9GAMM</name>
<dbReference type="Proteomes" id="UP000273643">
    <property type="component" value="Unassembled WGS sequence"/>
</dbReference>
<keyword evidence="1" id="KW-0808">Transferase</keyword>
<dbReference type="GO" id="GO:0016740">
    <property type="term" value="F:transferase activity"/>
    <property type="evidence" value="ECO:0007669"/>
    <property type="project" value="UniProtKB-KW"/>
</dbReference>
<dbReference type="OrthoDB" id="9780929at2"/>
<gene>
    <name evidence="1" type="ORF">EDC38_0754</name>
</gene>
<dbReference type="EMBL" id="RJUK01000001">
    <property type="protein sequence ID" value="ROQ20156.1"/>
    <property type="molecule type" value="Genomic_DNA"/>
</dbReference>
<comment type="caution">
    <text evidence="1">The sequence shown here is derived from an EMBL/GenBank/DDBJ whole genome shotgun (WGS) entry which is preliminary data.</text>
</comment>
<reference evidence="1 2" key="1">
    <citation type="submission" date="2018-11" db="EMBL/GenBank/DDBJ databases">
        <title>Genomic Encyclopedia of Type Strains, Phase IV (KMG-IV): sequencing the most valuable type-strain genomes for metagenomic binning, comparative biology and taxonomic classification.</title>
        <authorList>
            <person name="Goeker M."/>
        </authorList>
    </citation>
    <scope>NUCLEOTIDE SEQUENCE [LARGE SCALE GENOMIC DNA]</scope>
    <source>
        <strain evidence="1 2">DSM 16974</strain>
    </source>
</reference>
<dbReference type="InterPro" id="IPR014942">
    <property type="entry name" value="AbiEii"/>
</dbReference>
<keyword evidence="2" id="KW-1185">Reference proteome</keyword>
<dbReference type="Pfam" id="PF08843">
    <property type="entry name" value="AbiEii"/>
    <property type="match status" value="1"/>
</dbReference>
<proteinExistence type="predicted"/>
<evidence type="ECO:0000313" key="2">
    <source>
        <dbReference type="Proteomes" id="UP000273643"/>
    </source>
</evidence>
<evidence type="ECO:0000313" key="1">
    <source>
        <dbReference type="EMBL" id="ROQ20156.1"/>
    </source>
</evidence>
<organism evidence="1 2">
    <name type="scientific">Marinimicrobium koreense</name>
    <dbReference type="NCBI Taxonomy" id="306545"/>
    <lineage>
        <taxon>Bacteria</taxon>
        <taxon>Pseudomonadati</taxon>
        <taxon>Pseudomonadota</taxon>
        <taxon>Gammaproteobacteria</taxon>
        <taxon>Cellvibrionales</taxon>
        <taxon>Cellvibrionaceae</taxon>
        <taxon>Marinimicrobium</taxon>
    </lineage>
</organism>
<accession>A0A3N1P5Q9</accession>
<protein>
    <submittedName>
        <fullName evidence="1">Nucleotidyltransferase AbiEii toxin of type IV toxin-antitoxin system</fullName>
    </submittedName>
</protein>
<dbReference type="RefSeq" id="WP_123637373.1">
    <property type="nucleotide sequence ID" value="NZ_RJUK01000001.1"/>
</dbReference>
<dbReference type="Gene3D" id="3.10.450.620">
    <property type="entry name" value="JHP933, nucleotidyltransferase-like core domain"/>
    <property type="match status" value="1"/>
</dbReference>